<feature type="region of interest" description="Disordered" evidence="9">
    <location>
        <begin position="28"/>
        <end position="58"/>
    </location>
</feature>
<dbReference type="CDD" id="cd21742">
    <property type="entry name" value="MobB_NDR_LATS-like"/>
    <property type="match status" value="1"/>
</dbReference>
<dbReference type="PROSITE" id="PS50011">
    <property type="entry name" value="PROTEIN_KINASE_DOM"/>
    <property type="match status" value="1"/>
</dbReference>
<evidence type="ECO:0000256" key="4">
    <source>
        <dbReference type="ARBA" id="ARBA00022741"/>
    </source>
</evidence>
<evidence type="ECO:0000256" key="8">
    <source>
        <dbReference type="ARBA" id="ARBA00048679"/>
    </source>
</evidence>
<sequence>MAAARIDKDKHKGAFGLWLSSKRPVVVDDNLQQSPSDSTVSDGSPSDSSGNHPLVKDRLKARFRRSGSKLLSLLGIRGSWNVAKERPFECGRPLDMNPNLNVDGPAQDIGTVPADDIGRTVPASPTSPPSPSSPYKLFPTIHPEPWYARKFNGTSCASYETQLPIPERLSSLAPPRRRMKGASNFQVSNMGTQQVYETDEAMPSTPLNVRRTKSSPGFAQRLSKKLSSTFGKSTVIHRAHLKSRPSIQIVQYHAAALNASGTRETVQMIALIHPHPPAVSTPPTSEEPSPNRSKSLFENESQYADSGHVLSPIRESPFASATIATAEATANAKVYFETRFDDFIHGPFPREQRKEELLAHMRSLPLTVDEQEEVRQRWYRQESDYLRQCRVLKSNSNMMDAEDMVSHAGYEPIEVLGRGSFGVVRLVREKREFGQWGPEDLSFTHDSEDESNNSVRRKVMVGVKKDVYAMKVIRKSEMIRNSQEGHVRAERDLLARSERSKWIVPLIASFQDRNNLYLIMDYMVGGDFLGLLIRKNILPEPVAKWYMAEMLLCLEETHRLCWIHRDVKPDNFLISPSGHLKISDFGLAFNGHWAHDQSYYNSHRYDLVKLLDIKVEGDGLDQKEAAERRNQPELLYDFDAPYIPGHSRRYPAYEYQVGRRLFAKSVVGTSQYMAPEVIRGEHYDGRCDWWSFGIILFECLYGYTPFACEDRQTTKLKILHHLGTLYFPNDKPSDKLVSAEAVDLITQLLQDREFRLCSKQYRAVDEWLARQAKLDPLSKKEQIEKATRPYYVYQNDAVDIKAHPFFAGIDWENIHKSRPPFVPKVKGWGDIRYFDDCGEYDAMARDPVTSEEPEISRYADGVRVGADQSKTENAPEPGEYCSGAVAPKTYDEVKKQRARDKILRDKKIGKTALDIRKDGAFLGYSYLRPKPVTSALEFERGRSMVPKSHLADLYT</sequence>
<dbReference type="Gene3D" id="3.30.200.20">
    <property type="entry name" value="Phosphorylase Kinase, domain 1"/>
    <property type="match status" value="1"/>
</dbReference>
<dbReference type="Proteomes" id="UP000266188">
    <property type="component" value="Unassembled WGS sequence"/>
</dbReference>
<dbReference type="EMBL" id="MVGC01000062">
    <property type="protein sequence ID" value="RJE24987.1"/>
    <property type="molecule type" value="Genomic_DNA"/>
</dbReference>
<dbReference type="Pfam" id="PF00069">
    <property type="entry name" value="Pkinase"/>
    <property type="match status" value="2"/>
</dbReference>
<keyword evidence="13" id="KW-1185">Reference proteome</keyword>
<dbReference type="GO" id="GO:0005524">
    <property type="term" value="F:ATP binding"/>
    <property type="evidence" value="ECO:0007669"/>
    <property type="project" value="UniProtKB-KW"/>
</dbReference>
<protein>
    <recommendedName>
        <fullName evidence="1">non-specific serine/threonine protein kinase</fullName>
        <ecNumber evidence="1">2.7.11.1</ecNumber>
    </recommendedName>
</protein>
<dbReference type="InterPro" id="IPR059233">
    <property type="entry name" value="MobB_NdrA/B/Cbk1"/>
</dbReference>
<dbReference type="OrthoDB" id="3638488at2759"/>
<gene>
    <name evidence="12" type="ORF">PHISCL_02698</name>
</gene>
<dbReference type="SMART" id="SM00220">
    <property type="entry name" value="S_TKc"/>
    <property type="match status" value="1"/>
</dbReference>
<keyword evidence="4" id="KW-0547">Nucleotide-binding</keyword>
<evidence type="ECO:0000313" key="12">
    <source>
        <dbReference type="EMBL" id="RJE24987.1"/>
    </source>
</evidence>
<dbReference type="AlphaFoldDB" id="A0A3A2ZUC5"/>
<feature type="domain" description="AGC-kinase C-terminal" evidence="11">
    <location>
        <begin position="807"/>
        <end position="936"/>
    </location>
</feature>
<comment type="caution">
    <text evidence="12">The sequence shown here is derived from an EMBL/GenBank/DDBJ whole genome shotgun (WGS) entry which is preliminary data.</text>
</comment>
<accession>A0A3A2ZUC5</accession>
<keyword evidence="2" id="KW-0723">Serine/threonine-protein kinase</keyword>
<dbReference type="Gene3D" id="1.10.510.10">
    <property type="entry name" value="Transferase(Phosphotransferase) domain 1"/>
    <property type="match status" value="1"/>
</dbReference>
<dbReference type="SUPFAM" id="SSF56112">
    <property type="entry name" value="Protein kinase-like (PK-like)"/>
    <property type="match status" value="1"/>
</dbReference>
<dbReference type="PANTHER" id="PTHR24356">
    <property type="entry name" value="SERINE/THREONINE-PROTEIN KINASE"/>
    <property type="match status" value="1"/>
</dbReference>
<comment type="catalytic activity">
    <reaction evidence="7">
        <text>L-threonyl-[protein] + ATP = O-phospho-L-threonyl-[protein] + ADP + H(+)</text>
        <dbReference type="Rhea" id="RHEA:46608"/>
        <dbReference type="Rhea" id="RHEA-COMP:11060"/>
        <dbReference type="Rhea" id="RHEA-COMP:11605"/>
        <dbReference type="ChEBI" id="CHEBI:15378"/>
        <dbReference type="ChEBI" id="CHEBI:30013"/>
        <dbReference type="ChEBI" id="CHEBI:30616"/>
        <dbReference type="ChEBI" id="CHEBI:61977"/>
        <dbReference type="ChEBI" id="CHEBI:456216"/>
        <dbReference type="EC" id="2.7.11.1"/>
    </reaction>
</comment>
<feature type="compositionally biased region" description="Low complexity" evidence="9">
    <location>
        <begin position="34"/>
        <end position="50"/>
    </location>
</feature>
<evidence type="ECO:0000256" key="3">
    <source>
        <dbReference type="ARBA" id="ARBA00022679"/>
    </source>
</evidence>
<dbReference type="PROSITE" id="PS51285">
    <property type="entry name" value="AGC_KINASE_CTER"/>
    <property type="match status" value="1"/>
</dbReference>
<keyword evidence="5 12" id="KW-0418">Kinase</keyword>
<evidence type="ECO:0000259" key="10">
    <source>
        <dbReference type="PROSITE" id="PS50011"/>
    </source>
</evidence>
<comment type="catalytic activity">
    <reaction evidence="8">
        <text>L-seryl-[protein] + ATP = O-phospho-L-seryl-[protein] + ADP + H(+)</text>
        <dbReference type="Rhea" id="RHEA:17989"/>
        <dbReference type="Rhea" id="RHEA-COMP:9863"/>
        <dbReference type="Rhea" id="RHEA-COMP:11604"/>
        <dbReference type="ChEBI" id="CHEBI:15378"/>
        <dbReference type="ChEBI" id="CHEBI:29999"/>
        <dbReference type="ChEBI" id="CHEBI:30616"/>
        <dbReference type="ChEBI" id="CHEBI:83421"/>
        <dbReference type="ChEBI" id="CHEBI:456216"/>
        <dbReference type="EC" id="2.7.11.1"/>
    </reaction>
</comment>
<name>A0A3A2ZUC5_9EURO</name>
<dbReference type="InterPro" id="IPR000719">
    <property type="entry name" value="Prot_kinase_dom"/>
</dbReference>
<evidence type="ECO:0000313" key="13">
    <source>
        <dbReference type="Proteomes" id="UP000266188"/>
    </source>
</evidence>
<keyword evidence="3" id="KW-0808">Transferase</keyword>
<dbReference type="InterPro" id="IPR011009">
    <property type="entry name" value="Kinase-like_dom_sf"/>
</dbReference>
<reference evidence="13" key="1">
    <citation type="submission" date="2017-02" db="EMBL/GenBank/DDBJ databases">
        <authorList>
            <person name="Tafer H."/>
            <person name="Lopandic K."/>
        </authorList>
    </citation>
    <scope>NUCLEOTIDE SEQUENCE [LARGE SCALE GENOMIC DNA]</scope>
    <source>
        <strain evidence="13">CBS 366.77</strain>
    </source>
</reference>
<dbReference type="PANTHER" id="PTHR24356:SF400">
    <property type="entry name" value="SERINE_THREONINE-PROTEIN KINASE CBK1"/>
    <property type="match status" value="1"/>
</dbReference>
<evidence type="ECO:0000256" key="6">
    <source>
        <dbReference type="ARBA" id="ARBA00022840"/>
    </source>
</evidence>
<dbReference type="InterPro" id="IPR000961">
    <property type="entry name" value="AGC-kinase_C"/>
</dbReference>
<dbReference type="SMART" id="SM00133">
    <property type="entry name" value="S_TK_X"/>
    <property type="match status" value="1"/>
</dbReference>
<dbReference type="EC" id="2.7.11.1" evidence="1"/>
<evidence type="ECO:0000259" key="11">
    <source>
        <dbReference type="PROSITE" id="PS51285"/>
    </source>
</evidence>
<dbReference type="InterPro" id="IPR050236">
    <property type="entry name" value="Ser_Thr_kinase_AGC"/>
</dbReference>
<evidence type="ECO:0000256" key="2">
    <source>
        <dbReference type="ARBA" id="ARBA00022527"/>
    </source>
</evidence>
<evidence type="ECO:0000256" key="9">
    <source>
        <dbReference type="SAM" id="MobiDB-lite"/>
    </source>
</evidence>
<proteinExistence type="predicted"/>
<evidence type="ECO:0000256" key="5">
    <source>
        <dbReference type="ARBA" id="ARBA00022777"/>
    </source>
</evidence>
<feature type="domain" description="Protein kinase" evidence="10">
    <location>
        <begin position="410"/>
        <end position="768"/>
    </location>
</feature>
<dbReference type="GO" id="GO:0004674">
    <property type="term" value="F:protein serine/threonine kinase activity"/>
    <property type="evidence" value="ECO:0007669"/>
    <property type="project" value="UniProtKB-KW"/>
</dbReference>
<feature type="region of interest" description="Disordered" evidence="9">
    <location>
        <begin position="274"/>
        <end position="294"/>
    </location>
</feature>
<dbReference type="GO" id="GO:0035556">
    <property type="term" value="P:intracellular signal transduction"/>
    <property type="evidence" value="ECO:0007669"/>
    <property type="project" value="TreeGrafter"/>
</dbReference>
<keyword evidence="6" id="KW-0067">ATP-binding</keyword>
<evidence type="ECO:0000256" key="7">
    <source>
        <dbReference type="ARBA" id="ARBA00047899"/>
    </source>
</evidence>
<dbReference type="STRING" id="2070753.A0A3A2ZUC5"/>
<feature type="compositionally biased region" description="Low complexity" evidence="9">
    <location>
        <begin position="281"/>
        <end position="290"/>
    </location>
</feature>
<evidence type="ECO:0000256" key="1">
    <source>
        <dbReference type="ARBA" id="ARBA00012513"/>
    </source>
</evidence>
<organism evidence="12 13">
    <name type="scientific">Aspergillus sclerotialis</name>
    <dbReference type="NCBI Taxonomy" id="2070753"/>
    <lineage>
        <taxon>Eukaryota</taxon>
        <taxon>Fungi</taxon>
        <taxon>Dikarya</taxon>
        <taxon>Ascomycota</taxon>
        <taxon>Pezizomycotina</taxon>
        <taxon>Eurotiomycetes</taxon>
        <taxon>Eurotiomycetidae</taxon>
        <taxon>Eurotiales</taxon>
        <taxon>Aspergillaceae</taxon>
        <taxon>Aspergillus</taxon>
        <taxon>Aspergillus subgen. Polypaecilum</taxon>
    </lineage>
</organism>